<evidence type="ECO:0000259" key="2">
    <source>
        <dbReference type="PROSITE" id="PS50086"/>
    </source>
</evidence>
<organism evidence="3 4">
    <name type="scientific">Coccomyxa viridis</name>
    <dbReference type="NCBI Taxonomy" id="1274662"/>
    <lineage>
        <taxon>Eukaryota</taxon>
        <taxon>Viridiplantae</taxon>
        <taxon>Chlorophyta</taxon>
        <taxon>core chlorophytes</taxon>
        <taxon>Trebouxiophyceae</taxon>
        <taxon>Trebouxiophyceae incertae sedis</taxon>
        <taxon>Coccomyxaceae</taxon>
        <taxon>Coccomyxa</taxon>
    </lineage>
</organism>
<protein>
    <submittedName>
        <fullName evidence="3">G7316 protein</fullName>
    </submittedName>
</protein>
<dbReference type="Gene3D" id="1.10.472.80">
    <property type="entry name" value="Ypt/Rab-GAP domain of gyp1p, domain 3"/>
    <property type="match status" value="1"/>
</dbReference>
<dbReference type="PANTHER" id="PTHR22957:SF26">
    <property type="entry name" value="LD44506P"/>
    <property type="match status" value="1"/>
</dbReference>
<evidence type="ECO:0000313" key="4">
    <source>
        <dbReference type="Proteomes" id="UP001497392"/>
    </source>
</evidence>
<feature type="domain" description="Rab-GAP TBC" evidence="2">
    <location>
        <begin position="170"/>
        <end position="397"/>
    </location>
</feature>
<dbReference type="Gene3D" id="1.10.10.750">
    <property type="entry name" value="Ypt/Rab-GAP domain of gyp1p, domain 1"/>
    <property type="match status" value="1"/>
</dbReference>
<name>A0ABP1FXJ5_9CHLO</name>
<dbReference type="SMART" id="SM00164">
    <property type="entry name" value="TBC"/>
    <property type="match status" value="1"/>
</dbReference>
<gene>
    <name evidence="3" type="primary">g7316</name>
    <name evidence="3" type="ORF">VP750_LOCUS6264</name>
</gene>
<feature type="compositionally biased region" description="Polar residues" evidence="1">
    <location>
        <begin position="72"/>
        <end position="82"/>
    </location>
</feature>
<comment type="caution">
    <text evidence="3">The sequence shown here is derived from an EMBL/GenBank/DDBJ whole genome shotgun (WGS) entry which is preliminary data.</text>
</comment>
<dbReference type="InterPro" id="IPR035969">
    <property type="entry name" value="Rab-GAP_TBC_sf"/>
</dbReference>
<evidence type="ECO:0000313" key="3">
    <source>
        <dbReference type="EMBL" id="CAL5224605.1"/>
    </source>
</evidence>
<accession>A0ABP1FXJ5</accession>
<evidence type="ECO:0000256" key="1">
    <source>
        <dbReference type="SAM" id="MobiDB-lite"/>
    </source>
</evidence>
<keyword evidence="4" id="KW-1185">Reference proteome</keyword>
<feature type="region of interest" description="Disordered" evidence="1">
    <location>
        <begin position="1"/>
        <end position="90"/>
    </location>
</feature>
<dbReference type="Proteomes" id="UP001497392">
    <property type="component" value="Unassembled WGS sequence"/>
</dbReference>
<dbReference type="InterPro" id="IPR000195">
    <property type="entry name" value="Rab-GAP-TBC_dom"/>
</dbReference>
<dbReference type="PROSITE" id="PS50086">
    <property type="entry name" value="TBC_RABGAP"/>
    <property type="match status" value="1"/>
</dbReference>
<reference evidence="3 4" key="1">
    <citation type="submission" date="2024-06" db="EMBL/GenBank/DDBJ databases">
        <authorList>
            <person name="Kraege A."/>
            <person name="Thomma B."/>
        </authorList>
    </citation>
    <scope>NUCLEOTIDE SEQUENCE [LARGE SCALE GENOMIC DNA]</scope>
</reference>
<dbReference type="EMBL" id="CAXHTA020000011">
    <property type="protein sequence ID" value="CAL5224605.1"/>
    <property type="molecule type" value="Genomic_DNA"/>
</dbReference>
<dbReference type="SUPFAM" id="SSF47923">
    <property type="entry name" value="Ypt/Rab-GAP domain of gyp1p"/>
    <property type="match status" value="2"/>
</dbReference>
<feature type="compositionally biased region" description="Polar residues" evidence="1">
    <location>
        <begin position="127"/>
        <end position="141"/>
    </location>
</feature>
<proteinExistence type="predicted"/>
<sequence>MGSEKPAVGMTSVRNFLKGRKFPGTVRITRAGDESAAETDSKAESSAPPSRGAALSSGVEIAASYVEDRQSRSLQGEPSTSEQARRGVDDAHLNAKVIQLDLANMAASPPHSPSEKKEPNGVATPKQVASGSVEASNLRSMSETRKAKFKRLLEQQVVDLDALRELAWSGVPSDLRPTCWQLLLGYLPPNRERREQILDRKRREYRDMVPNYYDIQAAERSVEDDTALRQVIVDVPRTAPGVPFFAQRQLQKSLERILYLWGIRHPASGYVQGINDLVTPFLAVFLSPHMEGTVGDETETEFPEEVMICAEADAYWCLCKLLDGIQDHYTHAQPGIQRTVFRLEELVRRIDEPFTQHLEAEGLEFLQFTFRWVNCLLIREIPFKLAIRLWDTYLAEGTRMREFLTYVLAAFLLTWSAQLKRMEFQELILFLQKLPTADWGEKEVESVLSRAYMWRASFDHARSHLSQ</sequence>
<dbReference type="PANTHER" id="PTHR22957">
    <property type="entry name" value="TBC1 DOMAIN FAMILY MEMBER GTPASE-ACTIVATING PROTEIN"/>
    <property type="match status" value="1"/>
</dbReference>
<dbReference type="Gene3D" id="1.10.8.270">
    <property type="entry name" value="putative rabgap domain of human tbc1 domain family member 14 like domains"/>
    <property type="match status" value="1"/>
</dbReference>
<feature type="region of interest" description="Disordered" evidence="1">
    <location>
        <begin position="106"/>
        <end position="141"/>
    </location>
</feature>
<dbReference type="Pfam" id="PF00566">
    <property type="entry name" value="RabGAP-TBC"/>
    <property type="match status" value="1"/>
</dbReference>